<reference evidence="2 3" key="1">
    <citation type="submission" date="2020-03" db="EMBL/GenBank/DDBJ databases">
        <title>Draft genome sequences of bacterial isolates from the female urobiome.</title>
        <authorList>
            <person name="Miller-Ensminger T."/>
            <person name="Wolfe A.J."/>
            <person name="Putonti C."/>
        </authorList>
    </citation>
    <scope>NUCLEOTIDE SEQUENCE [LARGE SCALE GENOMIC DNA]</scope>
    <source>
        <strain evidence="2 3">UMB8490</strain>
    </source>
</reference>
<evidence type="ECO:0000313" key="3">
    <source>
        <dbReference type="Proteomes" id="UP000591626"/>
    </source>
</evidence>
<evidence type="ECO:0000256" key="1">
    <source>
        <dbReference type="SAM" id="Phobius"/>
    </source>
</evidence>
<protein>
    <submittedName>
        <fullName evidence="2">Uncharacterized protein</fullName>
    </submittedName>
</protein>
<keyword evidence="1" id="KW-0812">Transmembrane</keyword>
<dbReference type="Proteomes" id="UP000591626">
    <property type="component" value="Unassembled WGS sequence"/>
</dbReference>
<evidence type="ECO:0000313" key="2">
    <source>
        <dbReference type="EMBL" id="NJJ04888.1"/>
    </source>
</evidence>
<gene>
    <name evidence="2" type="ORF">HC138_11105</name>
</gene>
<dbReference type="RefSeq" id="WP_070423161.1">
    <property type="nucleotide sequence ID" value="NZ_CP083648.1"/>
</dbReference>
<sequence>MVPVQLRVGGAFLGLAAALVLYAVVGFTRGDEGFVITPQVLTVLVAVALVGAFATTNKEQQGSRTQVIALFIAIVLIGLGVILPNTALFTTTPVWLVAWAIAAGFCAVILRRSVQPKA</sequence>
<keyword evidence="1" id="KW-1133">Transmembrane helix</keyword>
<dbReference type="AlphaFoldDB" id="A0AAP6XPV4"/>
<keyword evidence="1" id="KW-0472">Membrane</keyword>
<name>A0AAP6XPV4_9CORY</name>
<feature type="transmembrane region" description="Helical" evidence="1">
    <location>
        <begin position="93"/>
        <end position="110"/>
    </location>
</feature>
<feature type="transmembrane region" description="Helical" evidence="1">
    <location>
        <begin position="33"/>
        <end position="55"/>
    </location>
</feature>
<dbReference type="EMBL" id="JAAUVV010000030">
    <property type="protein sequence ID" value="NJJ04888.1"/>
    <property type="molecule type" value="Genomic_DNA"/>
</dbReference>
<accession>A0AAP6XPV4</accession>
<comment type="caution">
    <text evidence="2">The sequence shown here is derived from an EMBL/GenBank/DDBJ whole genome shotgun (WGS) entry which is preliminary data.</text>
</comment>
<proteinExistence type="predicted"/>
<organism evidence="2 3">
    <name type="scientific">Corynebacterium coyleae</name>
    <dbReference type="NCBI Taxonomy" id="53374"/>
    <lineage>
        <taxon>Bacteria</taxon>
        <taxon>Bacillati</taxon>
        <taxon>Actinomycetota</taxon>
        <taxon>Actinomycetes</taxon>
        <taxon>Mycobacteriales</taxon>
        <taxon>Corynebacteriaceae</taxon>
        <taxon>Corynebacterium</taxon>
    </lineage>
</organism>
<feature type="transmembrane region" description="Helical" evidence="1">
    <location>
        <begin position="67"/>
        <end position="87"/>
    </location>
</feature>